<protein>
    <submittedName>
        <fullName evidence="2">Uncharacterized protein</fullName>
    </submittedName>
</protein>
<dbReference type="EMBL" id="FZON01000049">
    <property type="protein sequence ID" value="SNT01045.1"/>
    <property type="molecule type" value="Genomic_DNA"/>
</dbReference>
<organism evidence="2 3">
    <name type="scientific">Antarctobacter heliothermus</name>
    <dbReference type="NCBI Taxonomy" id="74033"/>
    <lineage>
        <taxon>Bacteria</taxon>
        <taxon>Pseudomonadati</taxon>
        <taxon>Pseudomonadota</taxon>
        <taxon>Alphaproteobacteria</taxon>
        <taxon>Rhodobacterales</taxon>
        <taxon>Roseobacteraceae</taxon>
        <taxon>Antarctobacter</taxon>
    </lineage>
</organism>
<gene>
    <name evidence="2" type="ORF">SAMN04488078_10491</name>
</gene>
<reference evidence="2 3" key="1">
    <citation type="submission" date="2017-06" db="EMBL/GenBank/DDBJ databases">
        <authorList>
            <person name="Kim H.J."/>
            <person name="Triplett B.A."/>
        </authorList>
    </citation>
    <scope>NUCLEOTIDE SEQUENCE [LARGE SCALE GENOMIC DNA]</scope>
    <source>
        <strain evidence="2 3">DSM 11445</strain>
    </source>
</reference>
<evidence type="ECO:0000256" key="1">
    <source>
        <dbReference type="SAM" id="SignalP"/>
    </source>
</evidence>
<name>A0A239J5F6_9RHOB</name>
<sequence length="247" mass="26652">MHFYRGLLLFSSIFFGLATGALADSYLCTKANLPSASSEVCLQHTTAGDILLTYGGNVLASERLDKVGNQRVKWGWNQAWVKENGFILLFVEGKERHNIHAYYVEILEGKAVLRSHLDHGFGNTCGDIGRKTLVWVDGDPGRQRIKVAWGAGNPLCDGEILYDNDAGLAIRAPWKPAVTCSQDFSGTLAISVPEEFGEESDTAEAVKWAKENGKQVPENLEPKIVAPGVLALGKKGGGTGGACLYQG</sequence>
<feature type="chain" id="PRO_5012014717" evidence="1">
    <location>
        <begin position="24"/>
        <end position="247"/>
    </location>
</feature>
<accession>A0A239J5F6</accession>
<keyword evidence="1" id="KW-0732">Signal</keyword>
<dbReference type="AlphaFoldDB" id="A0A239J5F6"/>
<proteinExistence type="predicted"/>
<dbReference type="Proteomes" id="UP000198440">
    <property type="component" value="Unassembled WGS sequence"/>
</dbReference>
<evidence type="ECO:0000313" key="2">
    <source>
        <dbReference type="EMBL" id="SNT01045.1"/>
    </source>
</evidence>
<evidence type="ECO:0000313" key="3">
    <source>
        <dbReference type="Proteomes" id="UP000198440"/>
    </source>
</evidence>
<feature type="signal peptide" evidence="1">
    <location>
        <begin position="1"/>
        <end position="23"/>
    </location>
</feature>